<proteinExistence type="predicted"/>
<feature type="region of interest" description="Disordered" evidence="1">
    <location>
        <begin position="34"/>
        <end position="65"/>
    </location>
</feature>
<accession>A0A8H7U2K7</accession>
<comment type="caution">
    <text evidence="2">The sequence shown here is derived from an EMBL/GenBank/DDBJ whole genome shotgun (WGS) entry which is preliminary data.</text>
</comment>
<gene>
    <name evidence="2" type="ORF">IEO21_04924</name>
</gene>
<organism evidence="2 3">
    <name type="scientific">Rhodonia placenta</name>
    <dbReference type="NCBI Taxonomy" id="104341"/>
    <lineage>
        <taxon>Eukaryota</taxon>
        <taxon>Fungi</taxon>
        <taxon>Dikarya</taxon>
        <taxon>Basidiomycota</taxon>
        <taxon>Agaricomycotina</taxon>
        <taxon>Agaricomycetes</taxon>
        <taxon>Polyporales</taxon>
        <taxon>Adustoporiaceae</taxon>
        <taxon>Rhodonia</taxon>
    </lineage>
</organism>
<feature type="compositionally biased region" description="Low complexity" evidence="1">
    <location>
        <begin position="41"/>
        <end position="58"/>
    </location>
</feature>
<reference evidence="2" key="1">
    <citation type="submission" date="2020-11" db="EMBL/GenBank/DDBJ databases">
        <authorList>
            <person name="Koelle M."/>
            <person name="Horta M.A.C."/>
            <person name="Nowrousian M."/>
            <person name="Ohm R.A."/>
            <person name="Benz P."/>
            <person name="Pilgard A."/>
        </authorList>
    </citation>
    <scope>NUCLEOTIDE SEQUENCE</scope>
    <source>
        <strain evidence="2">FPRL280</strain>
    </source>
</reference>
<dbReference type="EMBL" id="JADOXO010000080">
    <property type="protein sequence ID" value="KAF9814816.1"/>
    <property type="molecule type" value="Genomic_DNA"/>
</dbReference>
<reference evidence="2" key="2">
    <citation type="journal article" name="Front. Microbiol.">
        <title>Degradative Capacity of Two Strains of Rhodonia placenta: From Phenotype to Genotype.</title>
        <authorList>
            <person name="Kolle M."/>
            <person name="Horta M.A.C."/>
            <person name="Nowrousian M."/>
            <person name="Ohm R.A."/>
            <person name="Benz J.P."/>
            <person name="Pilgard A."/>
        </authorList>
    </citation>
    <scope>NUCLEOTIDE SEQUENCE</scope>
    <source>
        <strain evidence="2">FPRL280</strain>
    </source>
</reference>
<name>A0A8H7U2K7_9APHY</name>
<sequence>MAGGMQQRDAVMMMYNNARQKADEMRQVNREHHTLDTGDTNEYNGAGNGDENANASDASIKHDVM</sequence>
<evidence type="ECO:0000313" key="2">
    <source>
        <dbReference type="EMBL" id="KAF9814816.1"/>
    </source>
</evidence>
<evidence type="ECO:0000313" key="3">
    <source>
        <dbReference type="Proteomes" id="UP000639403"/>
    </source>
</evidence>
<dbReference type="Proteomes" id="UP000639403">
    <property type="component" value="Unassembled WGS sequence"/>
</dbReference>
<protein>
    <submittedName>
        <fullName evidence="2">Uncharacterized protein</fullName>
    </submittedName>
</protein>
<evidence type="ECO:0000256" key="1">
    <source>
        <dbReference type="SAM" id="MobiDB-lite"/>
    </source>
</evidence>
<dbReference type="AlphaFoldDB" id="A0A8H7U2K7"/>